<protein>
    <submittedName>
        <fullName evidence="1">Uncharacterized protein</fullName>
    </submittedName>
</protein>
<organism evidence="1 2">
    <name type="scientific">Solanum pinnatisectum</name>
    <name type="common">tansyleaf nightshade</name>
    <dbReference type="NCBI Taxonomy" id="50273"/>
    <lineage>
        <taxon>Eukaryota</taxon>
        <taxon>Viridiplantae</taxon>
        <taxon>Streptophyta</taxon>
        <taxon>Embryophyta</taxon>
        <taxon>Tracheophyta</taxon>
        <taxon>Spermatophyta</taxon>
        <taxon>Magnoliopsida</taxon>
        <taxon>eudicotyledons</taxon>
        <taxon>Gunneridae</taxon>
        <taxon>Pentapetalae</taxon>
        <taxon>asterids</taxon>
        <taxon>lamiids</taxon>
        <taxon>Solanales</taxon>
        <taxon>Solanaceae</taxon>
        <taxon>Solanoideae</taxon>
        <taxon>Solaneae</taxon>
        <taxon>Solanum</taxon>
    </lineage>
</organism>
<comment type="caution">
    <text evidence="1">The sequence shown here is derived from an EMBL/GenBank/DDBJ whole genome shotgun (WGS) entry which is preliminary data.</text>
</comment>
<gene>
    <name evidence="1" type="ORF">R3W88_007277</name>
</gene>
<dbReference type="EMBL" id="JAWPEI010000002">
    <property type="protein sequence ID" value="KAK4733016.1"/>
    <property type="molecule type" value="Genomic_DNA"/>
</dbReference>
<name>A0AAV9M4T3_9SOLN</name>
<sequence length="101" mass="11718">MIFSIMECLNWTYIMQVVPENRLLVESLMCVASDGQNLQGVPSNVTDLFSTSSHTMYSLFLMYHFPTYHVLHKRERTKSRVLKSTICRVGWNASGYCYVQL</sequence>
<dbReference type="AlphaFoldDB" id="A0AAV9M4T3"/>
<reference evidence="1 2" key="1">
    <citation type="submission" date="2023-10" db="EMBL/GenBank/DDBJ databases">
        <title>Genome-Wide Identification Analysis in wild type Solanum Pinnatisectum Reveals Some Genes Defensing Phytophthora Infestans.</title>
        <authorList>
            <person name="Sun C."/>
        </authorList>
    </citation>
    <scope>NUCLEOTIDE SEQUENCE [LARGE SCALE GENOMIC DNA]</scope>
    <source>
        <strain evidence="1">LQN</strain>
        <tissue evidence="1">Leaf</tissue>
    </source>
</reference>
<dbReference type="Proteomes" id="UP001311915">
    <property type="component" value="Unassembled WGS sequence"/>
</dbReference>
<evidence type="ECO:0000313" key="2">
    <source>
        <dbReference type="Proteomes" id="UP001311915"/>
    </source>
</evidence>
<accession>A0AAV9M4T3</accession>
<proteinExistence type="predicted"/>
<evidence type="ECO:0000313" key="1">
    <source>
        <dbReference type="EMBL" id="KAK4733016.1"/>
    </source>
</evidence>
<keyword evidence="2" id="KW-1185">Reference proteome</keyword>